<sequence length="250" mass="27803">MRQYSTVRTAECTLIKEAVWKLAADSSKQRSSAMSDLRVEIEKEPVQGDTNRSRVKNRVGLVATCALGGSLVALYAVAGPFIAPALRKTCLPFVPATNTRVKNVLRALQSRSGTLVDIGSGDGRIVIAAAREGFRSVGFELNPWLVWYSRYRAWKQGVHRHTSFYISDLWKVSFAQYSNVVIFGVPQMMEQLEAKLQTELQSSARVVACRFPFPTWTPDHVTGEGIDTVWVYDAETFKSHTTTAKAAEPQ</sequence>
<evidence type="ECO:0000256" key="12">
    <source>
        <dbReference type="SAM" id="Phobius"/>
    </source>
</evidence>
<comment type="subcellular location">
    <subcellularLocation>
        <location evidence="1">Mitochondrion membrane</location>
        <topology evidence="1">Single-pass membrane protein</topology>
    </subcellularLocation>
</comment>
<name>E3TDY3_ICTPU</name>
<keyword evidence="9 12" id="KW-0472">Membrane</keyword>
<dbReference type="OrthoDB" id="66144at2759"/>
<dbReference type="GeneID" id="100528143"/>
<comment type="similarity">
    <text evidence="2">Belongs to the ANT/ATPSC lysine N-methyltransferase family.</text>
</comment>
<dbReference type="SUPFAM" id="SSF53335">
    <property type="entry name" value="S-adenosyl-L-methionine-dependent methyltransferases"/>
    <property type="match status" value="1"/>
</dbReference>
<organism evidence="13">
    <name type="scientific">Ictalurus punctatus</name>
    <name type="common">Channel catfish</name>
    <name type="synonym">Silurus punctatus</name>
    <dbReference type="NCBI Taxonomy" id="7998"/>
    <lineage>
        <taxon>Eukaryota</taxon>
        <taxon>Metazoa</taxon>
        <taxon>Chordata</taxon>
        <taxon>Craniata</taxon>
        <taxon>Vertebrata</taxon>
        <taxon>Euteleostomi</taxon>
        <taxon>Actinopterygii</taxon>
        <taxon>Neopterygii</taxon>
        <taxon>Teleostei</taxon>
        <taxon>Ostariophysi</taxon>
        <taxon>Siluriformes</taxon>
        <taxon>Ictaluridae</taxon>
        <taxon>Ictalurus</taxon>
    </lineage>
</organism>
<keyword evidence="8" id="KW-0496">Mitochondrion</keyword>
<dbReference type="EMBL" id="GU588563">
    <property type="protein sequence ID" value="ADO28519.1"/>
    <property type="molecule type" value="mRNA"/>
</dbReference>
<keyword evidence="3" id="KW-0489">Methyltransferase</keyword>
<dbReference type="RefSeq" id="NP_001187342.1">
    <property type="nucleotide sequence ID" value="NM_001200413.1"/>
</dbReference>
<dbReference type="GO" id="GO:0032259">
    <property type="term" value="P:methylation"/>
    <property type="evidence" value="ECO:0007669"/>
    <property type="project" value="UniProtKB-KW"/>
</dbReference>
<dbReference type="CTD" id="134145"/>
<dbReference type="AlphaFoldDB" id="E3TDY3"/>
<evidence type="ECO:0000256" key="11">
    <source>
        <dbReference type="ARBA" id="ARBA00078098"/>
    </source>
</evidence>
<reference evidence="15" key="2">
    <citation type="journal article" date="2012" name="BMC Genomics">
        <title>Efficient assembly and annotation of the transcriptome of catfish by RNA-Seq analysis of a doubled haploid homozygote.</title>
        <authorList>
            <person name="Liu S."/>
            <person name="Zhang Y."/>
            <person name="Zhou Z."/>
            <person name="Waldbieser G."/>
            <person name="Sun F."/>
            <person name="Lu J."/>
            <person name="Zhang J."/>
            <person name="Jiang Y."/>
            <person name="Zhang H."/>
            <person name="Wang X."/>
            <person name="Rajendran K.V."/>
            <person name="Khoo L."/>
            <person name="Kucuktas H."/>
            <person name="Peatman E."/>
            <person name="Liu Z."/>
        </authorList>
    </citation>
    <scope>NUCLEOTIDE SEQUENCE</scope>
</reference>
<dbReference type="PANTHER" id="PTHR13610">
    <property type="entry name" value="METHYLTRANSFERASE DOMAIN-CONTAINING PROTEIN"/>
    <property type="match status" value="1"/>
</dbReference>
<reference evidence="15" key="4">
    <citation type="submission" date="2025-04" db="UniProtKB">
        <authorList>
            <consortium name="RefSeq"/>
        </authorList>
    </citation>
    <scope>IDENTIFICATION</scope>
</reference>
<dbReference type="STRING" id="7998.ENSIPUP00000006664"/>
<evidence type="ECO:0000256" key="8">
    <source>
        <dbReference type="ARBA" id="ARBA00023128"/>
    </source>
</evidence>
<dbReference type="FunFam" id="3.40.50.150:FF:000141">
    <property type="entry name" value="ATP synthase c subunit lysine N-methyltransferase"/>
    <property type="match status" value="1"/>
</dbReference>
<dbReference type="Proteomes" id="UP000221080">
    <property type="component" value="Chromosome 7"/>
</dbReference>
<dbReference type="KEGG" id="ipu:100528143"/>
<evidence type="ECO:0000313" key="13">
    <source>
        <dbReference type="EMBL" id="ADO28519.1"/>
    </source>
</evidence>
<dbReference type="GO" id="GO:1904058">
    <property type="term" value="P:positive regulation of sensory perception of pain"/>
    <property type="evidence" value="ECO:0007669"/>
    <property type="project" value="UniProtKB-ARBA"/>
</dbReference>
<protein>
    <recommendedName>
        <fullName evidence="10">ATP synthase subunit C lysine N-methyltransferase</fullName>
    </recommendedName>
    <alternativeName>
        <fullName evidence="11">Protein N-lysine methyltransferase FAM173B</fullName>
    </alternativeName>
</protein>
<evidence type="ECO:0000256" key="1">
    <source>
        <dbReference type="ARBA" id="ARBA00004304"/>
    </source>
</evidence>
<keyword evidence="6 12" id="KW-0812">Transmembrane</keyword>
<evidence type="ECO:0000313" key="15">
    <source>
        <dbReference type="RefSeq" id="NP_001187342.1"/>
    </source>
</evidence>
<evidence type="ECO:0000256" key="5">
    <source>
        <dbReference type="ARBA" id="ARBA00022691"/>
    </source>
</evidence>
<proteinExistence type="evidence at transcript level"/>
<evidence type="ECO:0000256" key="4">
    <source>
        <dbReference type="ARBA" id="ARBA00022679"/>
    </source>
</evidence>
<dbReference type="GO" id="GO:0031966">
    <property type="term" value="C:mitochondrial membrane"/>
    <property type="evidence" value="ECO:0007669"/>
    <property type="project" value="UniProtKB-SubCell"/>
</dbReference>
<keyword evidence="5" id="KW-0949">S-adenosyl-L-methionine</keyword>
<keyword evidence="7 12" id="KW-1133">Transmembrane helix</keyword>
<dbReference type="GO" id="GO:0016279">
    <property type="term" value="F:protein-lysine N-methyltransferase activity"/>
    <property type="evidence" value="ECO:0007669"/>
    <property type="project" value="InterPro"/>
</dbReference>
<dbReference type="GO" id="GO:1905706">
    <property type="term" value="P:regulation of mitochondrial ATP synthesis coupled proton transport"/>
    <property type="evidence" value="ECO:0007669"/>
    <property type="project" value="UniProtKB-ARBA"/>
</dbReference>
<evidence type="ECO:0000256" key="2">
    <source>
        <dbReference type="ARBA" id="ARBA00010633"/>
    </source>
</evidence>
<evidence type="ECO:0000256" key="10">
    <source>
        <dbReference type="ARBA" id="ARBA00071036"/>
    </source>
</evidence>
<keyword evidence="14" id="KW-1185">Reference proteome</keyword>
<keyword evidence="4" id="KW-0808">Transferase</keyword>
<reference evidence="14" key="3">
    <citation type="journal article" date="2016" name="Nat. Commun.">
        <title>The channel catfish genome sequence provides insights into the evolution of scale formation in teleosts.</title>
        <authorList>
            <person name="Liu Z."/>
            <person name="Liu S."/>
            <person name="Yao J."/>
            <person name="Bao L."/>
            <person name="Zhang J."/>
            <person name="Li Y."/>
            <person name="Jiang C."/>
            <person name="Sun L."/>
            <person name="Wang R."/>
            <person name="Zhang Y."/>
            <person name="Zhou T."/>
            <person name="Zeng Q."/>
            <person name="Fu Q."/>
            <person name="Gao S."/>
            <person name="Li N."/>
            <person name="Koren S."/>
            <person name="Jiang Y."/>
            <person name="Zimin A."/>
            <person name="Xu P."/>
            <person name="Phillippy A.M."/>
            <person name="Geng X."/>
            <person name="Song L."/>
            <person name="Sun F."/>
            <person name="Li C."/>
            <person name="Wang X."/>
            <person name="Chen A."/>
            <person name="Jin Y."/>
            <person name="Yuan Z."/>
            <person name="Yang Y."/>
            <person name="Tan S."/>
            <person name="Peatman E."/>
            <person name="Lu J."/>
            <person name="Qin Z."/>
            <person name="Dunham R."/>
            <person name="Li Z."/>
            <person name="Sonstegard T."/>
            <person name="Feng J."/>
            <person name="Danzmann R.G."/>
            <person name="Schroeder S."/>
            <person name="Scheffler B."/>
            <person name="Duke M.V."/>
            <person name="Ballard L."/>
            <person name="Kucuktas H."/>
            <person name="Kaltenboeck L."/>
            <person name="Liu H."/>
            <person name="Armbruster J."/>
            <person name="Xie Y."/>
            <person name="Kirby M.L."/>
            <person name="Tian Y."/>
            <person name="Flanagan M.E."/>
            <person name="Mu W."/>
            <person name="Waldbieser G.C."/>
        </authorList>
    </citation>
    <scope>NUCLEOTIDE SEQUENCE [LARGE SCALE GENOMIC DNA]</scope>
    <source>
        <strain evidence="14">SDA103</strain>
    </source>
</reference>
<dbReference type="InterPro" id="IPR029063">
    <property type="entry name" value="SAM-dependent_MTases_sf"/>
</dbReference>
<evidence type="ECO:0000256" key="9">
    <source>
        <dbReference type="ARBA" id="ARBA00023136"/>
    </source>
</evidence>
<evidence type="ECO:0000256" key="6">
    <source>
        <dbReference type="ARBA" id="ARBA00022692"/>
    </source>
</evidence>
<dbReference type="InterPro" id="IPR026170">
    <property type="entry name" value="FAM173A/B"/>
</dbReference>
<evidence type="ECO:0000313" key="14">
    <source>
        <dbReference type="Proteomes" id="UP000221080"/>
    </source>
</evidence>
<dbReference type="Gene3D" id="3.40.50.150">
    <property type="entry name" value="Vaccinia Virus protein VP39"/>
    <property type="match status" value="1"/>
</dbReference>
<accession>E3TDY3</accession>
<gene>
    <name evidence="13" type="primary">F173B</name>
    <name evidence="15" type="synonym">atpsckmt</name>
    <name evidence="15" type="synonym">f173b</name>
    <name evidence="15" type="synonym">fam173b</name>
</gene>
<evidence type="ECO:0000256" key="3">
    <source>
        <dbReference type="ARBA" id="ARBA00022603"/>
    </source>
</evidence>
<dbReference type="PANTHER" id="PTHR13610:SF8">
    <property type="entry name" value="ATP SYNTHASE SUBUNIT C LYSINE N-METHYLTRANSFERASE"/>
    <property type="match status" value="1"/>
</dbReference>
<feature type="transmembrane region" description="Helical" evidence="12">
    <location>
        <begin position="59"/>
        <end position="83"/>
    </location>
</feature>
<reference evidence="13 15" key="1">
    <citation type="journal article" date="2010" name="PLoS ONE">
        <title>Identification and characterization of full-length cDNAs in channel catfish (Ictalurus punctatus) and blue catfish (Ictalurus furcatus).</title>
        <authorList>
            <person name="Chen F."/>
            <person name="Lee Y."/>
            <person name="Jiang Y."/>
            <person name="Wang S."/>
            <person name="Peatman E."/>
            <person name="Abernathy J."/>
            <person name="Liu H."/>
            <person name="Liu S."/>
            <person name="Kucuktas H."/>
            <person name="Ke C."/>
            <person name="Liu Z."/>
        </authorList>
    </citation>
    <scope>NUCLEOTIDE SEQUENCE</scope>
</reference>
<evidence type="ECO:0000256" key="7">
    <source>
        <dbReference type="ARBA" id="ARBA00022989"/>
    </source>
</evidence>